<dbReference type="PANTHER" id="PTHR35037">
    <property type="entry name" value="C-TERMINAL REGION OF AIDA-LIKE PROTEIN"/>
    <property type="match status" value="1"/>
</dbReference>
<dbReference type="InterPro" id="IPR006315">
    <property type="entry name" value="OM_autotransptr_brl_dom"/>
</dbReference>
<evidence type="ECO:0000313" key="3">
    <source>
        <dbReference type="Proteomes" id="UP001477870"/>
    </source>
</evidence>
<dbReference type="EMBL" id="JBBMQO010000002">
    <property type="protein sequence ID" value="MEM5500905.1"/>
    <property type="molecule type" value="Genomic_DNA"/>
</dbReference>
<protein>
    <submittedName>
        <fullName evidence="2">Autotransporter outer membrane beta-barrel domain-containing protein</fullName>
    </submittedName>
</protein>
<dbReference type="InterPro" id="IPR005546">
    <property type="entry name" value="Autotransporte_beta"/>
</dbReference>
<dbReference type="NCBIfam" id="TIGR01414">
    <property type="entry name" value="autotrans_barl"/>
    <property type="match status" value="1"/>
</dbReference>
<dbReference type="RefSeq" id="WP_342847286.1">
    <property type="nucleotide sequence ID" value="NZ_JBBMQO010000002.1"/>
</dbReference>
<dbReference type="InterPro" id="IPR051551">
    <property type="entry name" value="Autotransporter_adhesion"/>
</dbReference>
<organism evidence="2 3">
    <name type="scientific">Ahrensia kielensis</name>
    <dbReference type="NCBI Taxonomy" id="76980"/>
    <lineage>
        <taxon>Bacteria</taxon>
        <taxon>Pseudomonadati</taxon>
        <taxon>Pseudomonadota</taxon>
        <taxon>Alphaproteobacteria</taxon>
        <taxon>Hyphomicrobiales</taxon>
        <taxon>Ahrensiaceae</taxon>
        <taxon>Ahrensia</taxon>
    </lineage>
</organism>
<accession>A0ABU9T450</accession>
<keyword evidence="3" id="KW-1185">Reference proteome</keyword>
<comment type="caution">
    <text evidence="2">The sequence shown here is derived from an EMBL/GenBank/DDBJ whole genome shotgun (WGS) entry which is preliminary data.</text>
</comment>
<evidence type="ECO:0000259" key="1">
    <source>
        <dbReference type="PROSITE" id="PS51208"/>
    </source>
</evidence>
<dbReference type="Gene3D" id="2.40.128.130">
    <property type="entry name" value="Autotransporter beta-domain"/>
    <property type="match status" value="1"/>
</dbReference>
<dbReference type="Pfam" id="PF03797">
    <property type="entry name" value="Autotransporter"/>
    <property type="match status" value="1"/>
</dbReference>
<name>A0ABU9T450_9HYPH</name>
<reference evidence="2 3" key="1">
    <citation type="submission" date="2024-03" db="EMBL/GenBank/DDBJ databases">
        <title>Community enrichment and isolation of bacterial strains for fucoidan degradation.</title>
        <authorList>
            <person name="Sichert A."/>
        </authorList>
    </citation>
    <scope>NUCLEOTIDE SEQUENCE [LARGE SCALE GENOMIC DNA]</scope>
    <source>
        <strain evidence="2 3">AS62</strain>
    </source>
</reference>
<sequence length="227" mass="23215">MGHWLLGITGQHGNSNASVSNALGFGHIASEGNGLGLTATWHGNNGTYFDAQGQVNWISSDISSSTGGALAANQNSTAYALSAEAGHRFRVSETGTLVPQAQLVWGQVDGASFTDSAGNAVNLGSNNNIVARLGLAYEYETLTAAGNSQKLYAIANILHDFSGSNSVNVAGAKLSSHTSATWGELGLGGSVALGAGKSLYGEASYRQAFGNSHSNALAANVGLRIQW</sequence>
<evidence type="ECO:0000313" key="2">
    <source>
        <dbReference type="EMBL" id="MEM5500905.1"/>
    </source>
</evidence>
<dbReference type="SMART" id="SM00869">
    <property type="entry name" value="Autotransporter"/>
    <property type="match status" value="1"/>
</dbReference>
<dbReference type="PANTHER" id="PTHR35037:SF3">
    <property type="entry name" value="C-TERMINAL REGION OF AIDA-LIKE PROTEIN"/>
    <property type="match status" value="1"/>
</dbReference>
<dbReference type="InterPro" id="IPR036709">
    <property type="entry name" value="Autotransporte_beta_dom_sf"/>
</dbReference>
<dbReference type="Proteomes" id="UP001477870">
    <property type="component" value="Unassembled WGS sequence"/>
</dbReference>
<proteinExistence type="predicted"/>
<dbReference type="PROSITE" id="PS51208">
    <property type="entry name" value="AUTOTRANSPORTER"/>
    <property type="match status" value="1"/>
</dbReference>
<dbReference type="SUPFAM" id="SSF103515">
    <property type="entry name" value="Autotransporter"/>
    <property type="match status" value="1"/>
</dbReference>
<feature type="domain" description="Autotransporter" evidence="1">
    <location>
        <begin position="1"/>
        <end position="227"/>
    </location>
</feature>
<gene>
    <name evidence="2" type="ORF">WNY59_04820</name>
</gene>